<proteinExistence type="predicted"/>
<dbReference type="RefSeq" id="WP_157225005.1">
    <property type="nucleotide sequence ID" value="NZ_JBIAMX010000015.1"/>
</dbReference>
<name>A0ABW6PTW9_9NOCA</name>
<dbReference type="EMBL" id="JBIAMX010000015">
    <property type="protein sequence ID" value="MFF0545638.1"/>
    <property type="molecule type" value="Genomic_DNA"/>
</dbReference>
<dbReference type="Gene3D" id="2.30.30.30">
    <property type="match status" value="1"/>
</dbReference>
<dbReference type="InterPro" id="IPR008991">
    <property type="entry name" value="Translation_prot_SH3-like_sf"/>
</dbReference>
<comment type="caution">
    <text evidence="1">The sequence shown here is derived from an EMBL/GenBank/DDBJ whole genome shotgun (WGS) entry which is preliminary data.</text>
</comment>
<organism evidence="1 2">
    <name type="scientific">Nocardia thailandica</name>
    <dbReference type="NCBI Taxonomy" id="257275"/>
    <lineage>
        <taxon>Bacteria</taxon>
        <taxon>Bacillati</taxon>
        <taxon>Actinomycetota</taxon>
        <taxon>Actinomycetes</taxon>
        <taxon>Mycobacteriales</taxon>
        <taxon>Nocardiaceae</taxon>
        <taxon>Nocardia</taxon>
    </lineage>
</organism>
<evidence type="ECO:0000313" key="2">
    <source>
        <dbReference type="Proteomes" id="UP001601444"/>
    </source>
</evidence>
<accession>A0ABW6PTW9</accession>
<dbReference type="InterPro" id="IPR014722">
    <property type="entry name" value="Rib_uL2_dom2"/>
</dbReference>
<sequence length="58" mass="6172">MTTDYVPGDVVHIPAGPFRGVCAVVREVDPQQARLRVDAVVSGGPHGLVVGFDEVEWA</sequence>
<keyword evidence="2" id="KW-1185">Reference proteome</keyword>
<gene>
    <name evidence="1" type="ORF">ACFYTF_22645</name>
</gene>
<protein>
    <recommendedName>
        <fullName evidence="3">KOW domain-containing protein</fullName>
    </recommendedName>
</protein>
<reference evidence="1 2" key="1">
    <citation type="submission" date="2024-10" db="EMBL/GenBank/DDBJ databases">
        <title>The Natural Products Discovery Center: Release of the First 8490 Sequenced Strains for Exploring Actinobacteria Biosynthetic Diversity.</title>
        <authorList>
            <person name="Kalkreuter E."/>
            <person name="Kautsar S.A."/>
            <person name="Yang D."/>
            <person name="Bader C.D."/>
            <person name="Teijaro C.N."/>
            <person name="Fluegel L."/>
            <person name="Davis C.M."/>
            <person name="Simpson J.R."/>
            <person name="Lauterbach L."/>
            <person name="Steele A.D."/>
            <person name="Gui C."/>
            <person name="Meng S."/>
            <person name="Li G."/>
            <person name="Viehrig K."/>
            <person name="Ye F."/>
            <person name="Su P."/>
            <person name="Kiefer A.F."/>
            <person name="Nichols A."/>
            <person name="Cepeda A.J."/>
            <person name="Yan W."/>
            <person name="Fan B."/>
            <person name="Jiang Y."/>
            <person name="Adhikari A."/>
            <person name="Zheng C.-J."/>
            <person name="Schuster L."/>
            <person name="Cowan T.M."/>
            <person name="Smanski M.J."/>
            <person name="Chevrette M.G."/>
            <person name="De Carvalho L.P.S."/>
            <person name="Shen B."/>
        </authorList>
    </citation>
    <scope>NUCLEOTIDE SEQUENCE [LARGE SCALE GENOMIC DNA]</scope>
    <source>
        <strain evidence="1 2">NPDC004045</strain>
    </source>
</reference>
<dbReference type="SUPFAM" id="SSF50104">
    <property type="entry name" value="Translation proteins SH3-like domain"/>
    <property type="match status" value="1"/>
</dbReference>
<dbReference type="Proteomes" id="UP001601444">
    <property type="component" value="Unassembled WGS sequence"/>
</dbReference>
<evidence type="ECO:0000313" key="1">
    <source>
        <dbReference type="EMBL" id="MFF0545638.1"/>
    </source>
</evidence>
<evidence type="ECO:0008006" key="3">
    <source>
        <dbReference type="Google" id="ProtNLM"/>
    </source>
</evidence>